<proteinExistence type="predicted"/>
<reference evidence="5" key="1">
    <citation type="journal article" date="2018" name="Nat. Microbiol.">
        <title>Leveraging single-cell genomics to expand the fungal tree of life.</title>
        <authorList>
            <person name="Ahrendt S.R."/>
            <person name="Quandt C.A."/>
            <person name="Ciobanu D."/>
            <person name="Clum A."/>
            <person name="Salamov A."/>
            <person name="Andreopoulos B."/>
            <person name="Cheng J.F."/>
            <person name="Woyke T."/>
            <person name="Pelin A."/>
            <person name="Henrissat B."/>
            <person name="Reynolds N.K."/>
            <person name="Benny G.L."/>
            <person name="Smith M.E."/>
            <person name="James T.Y."/>
            <person name="Grigoriev I.V."/>
        </authorList>
    </citation>
    <scope>NUCLEOTIDE SEQUENCE [LARGE SCALE GENOMIC DNA]</scope>
    <source>
        <strain evidence="5">RSA 468</strain>
    </source>
</reference>
<sequence>MPPSAAPGQESLVFSFLAWPWRLSYRILNVILGIMAGFIAKDRGMVTHGEDSVEDSPRLQASRFISEFEREYGESRPQFLEKAYSQAIEQAKREMKCLLVVLVSPEHDDTAEFSRRLTNENFLTFLVQHDILVWGGCARYKDAYEVSCTLQASRYPFLAVVAPRSRNGSVRMSVVERIEGLLPIDQVMAQILAKVQEVNDALASLRRAREEREGARLLREQQDQAYMESLRADQEKERKLREKREAEERRQLEMQRLKEEKARLQELKQQYRQYIASHLASEPGPDEKNVARFGIRFPDGQRITRKFRATETLKDVYDFVEVRRADDLDESTSALPPPADYQHAYDFILVSPMPRQEFKERGLTIQEAFKDHWPSTTLIVEEIDEDE</sequence>
<feature type="domain" description="UBX" evidence="3">
    <location>
        <begin position="286"/>
        <end position="358"/>
    </location>
</feature>
<evidence type="ECO:0000313" key="4">
    <source>
        <dbReference type="EMBL" id="RKP36778.1"/>
    </source>
</evidence>
<dbReference type="GO" id="GO:0043130">
    <property type="term" value="F:ubiquitin binding"/>
    <property type="evidence" value="ECO:0007669"/>
    <property type="project" value="TreeGrafter"/>
</dbReference>
<dbReference type="PROSITE" id="PS50033">
    <property type="entry name" value="UBX"/>
    <property type="match status" value="1"/>
</dbReference>
<accession>A0A4P9ZU71</accession>
<evidence type="ECO:0000256" key="1">
    <source>
        <dbReference type="ARBA" id="ARBA00023054"/>
    </source>
</evidence>
<dbReference type="Proteomes" id="UP000268162">
    <property type="component" value="Unassembled WGS sequence"/>
</dbReference>
<dbReference type="STRING" id="215637.A0A4P9ZU71"/>
<dbReference type="Pfam" id="PF00789">
    <property type="entry name" value="UBX"/>
    <property type="match status" value="1"/>
</dbReference>
<organism evidence="4 5">
    <name type="scientific">Dimargaris cristalligena</name>
    <dbReference type="NCBI Taxonomy" id="215637"/>
    <lineage>
        <taxon>Eukaryota</taxon>
        <taxon>Fungi</taxon>
        <taxon>Fungi incertae sedis</taxon>
        <taxon>Zoopagomycota</taxon>
        <taxon>Kickxellomycotina</taxon>
        <taxon>Dimargaritomycetes</taxon>
        <taxon>Dimargaritales</taxon>
        <taxon>Dimargaritaceae</taxon>
        <taxon>Dimargaris</taxon>
    </lineage>
</organism>
<dbReference type="AlphaFoldDB" id="A0A4P9ZU71"/>
<keyword evidence="5" id="KW-1185">Reference proteome</keyword>
<dbReference type="InterPro" id="IPR050730">
    <property type="entry name" value="UBX_domain-protein"/>
</dbReference>
<dbReference type="Gene3D" id="3.40.30.10">
    <property type="entry name" value="Glutaredoxin"/>
    <property type="match status" value="1"/>
</dbReference>
<dbReference type="InterPro" id="IPR029071">
    <property type="entry name" value="Ubiquitin-like_domsf"/>
</dbReference>
<evidence type="ECO:0000256" key="2">
    <source>
        <dbReference type="SAM" id="Coils"/>
    </source>
</evidence>
<keyword evidence="1 2" id="KW-0175">Coiled coil</keyword>
<dbReference type="GO" id="GO:0036503">
    <property type="term" value="P:ERAD pathway"/>
    <property type="evidence" value="ECO:0007669"/>
    <property type="project" value="TreeGrafter"/>
</dbReference>
<dbReference type="Gene3D" id="3.10.20.90">
    <property type="entry name" value="Phosphatidylinositol 3-kinase Catalytic Subunit, Chain A, domain 1"/>
    <property type="match status" value="1"/>
</dbReference>
<evidence type="ECO:0000313" key="5">
    <source>
        <dbReference type="Proteomes" id="UP000268162"/>
    </source>
</evidence>
<dbReference type="GO" id="GO:0005783">
    <property type="term" value="C:endoplasmic reticulum"/>
    <property type="evidence" value="ECO:0007669"/>
    <property type="project" value="TreeGrafter"/>
</dbReference>
<dbReference type="EMBL" id="ML002596">
    <property type="protein sequence ID" value="RKP36778.1"/>
    <property type="molecule type" value="Genomic_DNA"/>
</dbReference>
<dbReference type="SMART" id="SM00166">
    <property type="entry name" value="UBX"/>
    <property type="match status" value="1"/>
</dbReference>
<dbReference type="InterPro" id="IPR001012">
    <property type="entry name" value="UBX_dom"/>
</dbReference>
<dbReference type="PANTHER" id="PTHR23322:SF1">
    <property type="entry name" value="FAS-ASSOCIATED FACTOR 2"/>
    <property type="match status" value="1"/>
</dbReference>
<dbReference type="InterPro" id="IPR006577">
    <property type="entry name" value="UAS"/>
</dbReference>
<dbReference type="InterPro" id="IPR036249">
    <property type="entry name" value="Thioredoxin-like_sf"/>
</dbReference>
<evidence type="ECO:0000259" key="3">
    <source>
        <dbReference type="PROSITE" id="PS50033"/>
    </source>
</evidence>
<dbReference type="OrthoDB" id="1026733at2759"/>
<dbReference type="SUPFAM" id="SSF54236">
    <property type="entry name" value="Ubiquitin-like"/>
    <property type="match status" value="1"/>
</dbReference>
<dbReference type="CDD" id="cd01767">
    <property type="entry name" value="UBX"/>
    <property type="match status" value="1"/>
</dbReference>
<dbReference type="PANTHER" id="PTHR23322">
    <property type="entry name" value="FAS-ASSOCIATED PROTEIN"/>
    <property type="match status" value="1"/>
</dbReference>
<feature type="coiled-coil region" evidence="2">
    <location>
        <begin position="188"/>
        <end position="277"/>
    </location>
</feature>
<dbReference type="SMART" id="SM00594">
    <property type="entry name" value="UAS"/>
    <property type="match status" value="1"/>
</dbReference>
<dbReference type="SUPFAM" id="SSF52833">
    <property type="entry name" value="Thioredoxin-like"/>
    <property type="match status" value="1"/>
</dbReference>
<name>A0A4P9ZU71_9FUNG</name>
<gene>
    <name evidence="4" type="ORF">BJ085DRAFT_33972</name>
</gene>
<protein>
    <submittedName>
        <fullName evidence="4">UBX domain-containing protein</fullName>
    </submittedName>
</protein>